<organism evidence="2 3">
    <name type="scientific">Geobacter benzoatilyticus</name>
    <dbReference type="NCBI Taxonomy" id="2815309"/>
    <lineage>
        <taxon>Bacteria</taxon>
        <taxon>Pseudomonadati</taxon>
        <taxon>Thermodesulfobacteriota</taxon>
        <taxon>Desulfuromonadia</taxon>
        <taxon>Geobacterales</taxon>
        <taxon>Geobacteraceae</taxon>
        <taxon>Geobacter</taxon>
    </lineage>
</organism>
<dbReference type="Pfam" id="PF01807">
    <property type="entry name" value="Zn_ribbon_DnaG"/>
    <property type="match status" value="1"/>
</dbReference>
<feature type="domain" description="Zinc finger CHC2-type" evidence="1">
    <location>
        <begin position="94"/>
        <end position="150"/>
    </location>
</feature>
<dbReference type="RefSeq" id="WP_207163955.1">
    <property type="nucleotide sequence ID" value="NZ_CP071382.1"/>
</dbReference>
<dbReference type="InterPro" id="IPR002694">
    <property type="entry name" value="Znf_CHC2"/>
</dbReference>
<evidence type="ECO:0000259" key="1">
    <source>
        <dbReference type="Pfam" id="PF01807"/>
    </source>
</evidence>
<dbReference type="SUPFAM" id="SSF57783">
    <property type="entry name" value="Zinc beta-ribbon"/>
    <property type="match status" value="1"/>
</dbReference>
<name>A0ABX7Q403_9BACT</name>
<reference evidence="2 3" key="1">
    <citation type="submission" date="2021-03" db="EMBL/GenBank/DDBJ databases">
        <title>Geobacter metallireducens gen. nov. sp. nov., a microorganism capable of coupling the complete oxidation of organic compounds to the reduction of iron and other metals.</title>
        <authorList>
            <person name="Li Y."/>
        </authorList>
    </citation>
    <scope>NUCLEOTIDE SEQUENCE [LARGE SCALE GENOMIC DNA]</scope>
    <source>
        <strain evidence="2 3">Jerry-YX</strain>
    </source>
</reference>
<keyword evidence="3" id="KW-1185">Reference proteome</keyword>
<accession>A0ABX7Q403</accession>
<protein>
    <recommendedName>
        <fullName evidence="1">Zinc finger CHC2-type domain-containing protein</fullName>
    </recommendedName>
</protein>
<dbReference type="InterPro" id="IPR036977">
    <property type="entry name" value="DNA_primase_Znf_CHC2"/>
</dbReference>
<dbReference type="EMBL" id="CP071382">
    <property type="protein sequence ID" value="QSV46167.1"/>
    <property type="molecule type" value="Genomic_DNA"/>
</dbReference>
<sequence>MKPQDTARAAHDMGISIEAAFAMRIRYLLEEIDAWLEIDDEVSHVYAFQCLDEIVAIKGYKAKPKYQNQDGHLTVSQIEAARNADIRSLVGFDRQGKATAPCHEDKRPSLVFLSRTGKAWCPVCDRKFNAVDWLMEVEGLTFPEAVRRLAA</sequence>
<dbReference type="Proteomes" id="UP000663651">
    <property type="component" value="Chromosome"/>
</dbReference>
<evidence type="ECO:0000313" key="3">
    <source>
        <dbReference type="Proteomes" id="UP000663651"/>
    </source>
</evidence>
<proteinExistence type="predicted"/>
<dbReference type="Gene3D" id="3.90.580.10">
    <property type="entry name" value="Zinc finger, CHC2-type domain"/>
    <property type="match status" value="1"/>
</dbReference>
<gene>
    <name evidence="2" type="ORF">JZM60_02465</name>
</gene>
<evidence type="ECO:0000313" key="2">
    <source>
        <dbReference type="EMBL" id="QSV46167.1"/>
    </source>
</evidence>